<evidence type="ECO:0000259" key="4">
    <source>
        <dbReference type="Pfam" id="PF15612"/>
    </source>
</evidence>
<dbReference type="GO" id="GO:0005634">
    <property type="term" value="C:nucleus"/>
    <property type="evidence" value="ECO:0007669"/>
    <property type="project" value="UniProtKB-SubCell"/>
</dbReference>
<name>G0S4P7_CHATD</name>
<gene>
    <name evidence="5" type="ORF">CTHT_0023080</name>
</gene>
<keyword evidence="6" id="KW-1185">Reference proteome</keyword>
<feature type="compositionally biased region" description="Basic and acidic residues" evidence="3">
    <location>
        <begin position="28"/>
        <end position="64"/>
    </location>
</feature>
<feature type="compositionally biased region" description="Basic and acidic residues" evidence="3">
    <location>
        <begin position="526"/>
        <end position="537"/>
    </location>
</feature>
<feature type="compositionally biased region" description="Polar residues" evidence="3">
    <location>
        <begin position="360"/>
        <end position="374"/>
    </location>
</feature>
<dbReference type="OrthoDB" id="349045at2759"/>
<feature type="compositionally biased region" description="Basic and acidic residues" evidence="3">
    <location>
        <begin position="584"/>
        <end position="593"/>
    </location>
</feature>
<organism evidence="6">
    <name type="scientific">Chaetomium thermophilum (strain DSM 1495 / CBS 144.50 / IMI 039719)</name>
    <name type="common">Thermochaetoides thermophila</name>
    <dbReference type="NCBI Taxonomy" id="759272"/>
    <lineage>
        <taxon>Eukaryota</taxon>
        <taxon>Fungi</taxon>
        <taxon>Dikarya</taxon>
        <taxon>Ascomycota</taxon>
        <taxon>Pezizomycotina</taxon>
        <taxon>Sordariomycetes</taxon>
        <taxon>Sordariomycetidae</taxon>
        <taxon>Sordariales</taxon>
        <taxon>Chaetomiaceae</taxon>
        <taxon>Thermochaetoides</taxon>
    </lineage>
</organism>
<evidence type="ECO:0000313" key="6">
    <source>
        <dbReference type="Proteomes" id="UP000008066"/>
    </source>
</evidence>
<keyword evidence="2" id="KW-0539">Nucleus</keyword>
<dbReference type="OMA" id="HYGPQDI"/>
<sequence length="644" mass="71896">MADDDSSELSSLSSLSPPPSDSESDIQLEERHGILKFFHKVDRNPNLETPKEKTPPRPKREPSPPHEYVFADNPDIAFIVMFRARFTEAFPKSLANFGPHELERDVSEPIPGERVEHFLCALLSLLLNRKQDVKPGHYNRALEEAIQTHKGQWAKDWESKNPLAGGATFTTMTRDQRLTLLRTLVQWTLSSSDTIRQMINKAYRNRHEDDLNIPLSVQPWGSDGDKRRYYLIEGNDDTSFRVYRESNPAGLQRTWWSVAGSIDELKALAEKLETQDGGPKAKALAKKIQAAIPRFEATEEKRRRREYRQMRKEQFRRPEGFSLYEGRTRGKRIKYTFSDDENDFFSDEPVLRRSSRNTRNHTPAPSGPITTASGRQVKPPNRLNAETASTGAPSAATSFQGDTSDAGAPRTTRSGRPLRSAAAKLNGFAGGRKRKSSEFESDESEGSEPDFGDDEEEDEHVPDETEEYDEDEEFEDAELSEDDLETTAIGRSTTDAGRKKSLIIKFPIRVEFDENHKVRQIPGPPGEKRPSDEEKTETAPVQPNPAKETISVATTKCMTPVEADKPMIEKVQAISGANNVCDKTVPEPEDKPLTDAPVGLQSPPTPTSEPATSLALRGSPEVTRTGPPPTSTAALASEDVSMQE</sequence>
<dbReference type="PANTHER" id="PTHR42107:SF1">
    <property type="entry name" value="WHIM1 DOMAIN-CONTAINING PROTEIN"/>
    <property type="match status" value="1"/>
</dbReference>
<comment type="subcellular location">
    <subcellularLocation>
        <location evidence="1">Nucleus</location>
    </subcellularLocation>
</comment>
<evidence type="ECO:0000256" key="2">
    <source>
        <dbReference type="ARBA" id="ARBA00023242"/>
    </source>
</evidence>
<dbReference type="GeneID" id="18256346"/>
<dbReference type="InterPro" id="IPR028942">
    <property type="entry name" value="WHIM1_dom"/>
</dbReference>
<dbReference type="HOGENOM" id="CLU_023536_0_0_1"/>
<reference evidence="5 6" key="1">
    <citation type="journal article" date="2011" name="Cell">
        <title>Insight into structure and assembly of the nuclear pore complex by utilizing the genome of a eukaryotic thermophile.</title>
        <authorList>
            <person name="Amlacher S."/>
            <person name="Sarges P."/>
            <person name="Flemming D."/>
            <person name="van Noort V."/>
            <person name="Kunze R."/>
            <person name="Devos D.P."/>
            <person name="Arumugam M."/>
            <person name="Bork P."/>
            <person name="Hurt E."/>
        </authorList>
    </citation>
    <scope>NUCLEOTIDE SEQUENCE [LARGE SCALE GENOMIC DNA]</scope>
    <source>
        <strain evidence="6">DSM 1495 / CBS 144.50 / IMI 039719</strain>
    </source>
</reference>
<dbReference type="RefSeq" id="XP_006692772.1">
    <property type="nucleotide sequence ID" value="XM_006692709.1"/>
</dbReference>
<feature type="region of interest" description="Disordered" evidence="3">
    <location>
        <begin position="1"/>
        <end position="66"/>
    </location>
</feature>
<dbReference type="Proteomes" id="UP000008066">
    <property type="component" value="Unassembled WGS sequence"/>
</dbReference>
<feature type="compositionally biased region" description="Low complexity" evidence="3">
    <location>
        <begin position="385"/>
        <end position="398"/>
    </location>
</feature>
<dbReference type="EMBL" id="GL988041">
    <property type="protein sequence ID" value="EGS20476.1"/>
    <property type="molecule type" value="Genomic_DNA"/>
</dbReference>
<feature type="domain" description="WHIM1" evidence="4">
    <location>
        <begin position="155"/>
        <end position="200"/>
    </location>
</feature>
<dbReference type="STRING" id="759272.G0S4P7"/>
<evidence type="ECO:0000256" key="3">
    <source>
        <dbReference type="SAM" id="MobiDB-lite"/>
    </source>
</evidence>
<protein>
    <recommendedName>
        <fullName evidence="4">WHIM1 domain-containing protein</fullName>
    </recommendedName>
</protein>
<feature type="compositionally biased region" description="Basic and acidic residues" evidence="3">
    <location>
        <begin position="508"/>
        <end position="517"/>
    </location>
</feature>
<feature type="compositionally biased region" description="Acidic residues" evidence="3">
    <location>
        <begin position="439"/>
        <end position="485"/>
    </location>
</feature>
<dbReference type="AlphaFoldDB" id="G0S4P7"/>
<dbReference type="eggNOG" id="ENOG502QSZU">
    <property type="taxonomic scope" value="Eukaryota"/>
</dbReference>
<feature type="region of interest" description="Disordered" evidence="3">
    <location>
        <begin position="576"/>
        <end position="644"/>
    </location>
</feature>
<feature type="region of interest" description="Disordered" evidence="3">
    <location>
        <begin position="344"/>
        <end position="549"/>
    </location>
</feature>
<proteinExistence type="predicted"/>
<dbReference type="PANTHER" id="PTHR42107">
    <property type="entry name" value="YALI0D24453P"/>
    <property type="match status" value="1"/>
</dbReference>
<dbReference type="Pfam" id="PF15612">
    <property type="entry name" value="WHIM1"/>
    <property type="match status" value="1"/>
</dbReference>
<evidence type="ECO:0000256" key="1">
    <source>
        <dbReference type="ARBA" id="ARBA00004123"/>
    </source>
</evidence>
<dbReference type="KEGG" id="cthr:CTHT_0023080"/>
<evidence type="ECO:0000313" key="5">
    <source>
        <dbReference type="EMBL" id="EGS20476.1"/>
    </source>
</evidence>
<accession>G0S4P7</accession>